<keyword evidence="10" id="KW-0694">RNA-binding</keyword>
<dbReference type="OrthoDB" id="9807213at2"/>
<dbReference type="SMART" id="SM00363">
    <property type="entry name" value="S4"/>
    <property type="match status" value="1"/>
</dbReference>
<evidence type="ECO:0000256" key="8">
    <source>
        <dbReference type="ARBA" id="ARBA00042890"/>
    </source>
</evidence>
<feature type="domain" description="RNA-binding S4" evidence="11">
    <location>
        <begin position="5"/>
        <end position="66"/>
    </location>
</feature>
<name>A0A553GUN8_9PSED</name>
<sequence>MTEPVRLSKRLAELLPCSRREAELYIEGGWVSVDGEVVDTPQYKVEPEQRVELLPGASATPQPPVTLLLYKPAGVALERADLQTLLADAQHAPEDRSGIRPLPRHRARLDLLASLETEASGLVVFSQAWGVKRRLTEDATRLEHEFTVDLDGTPPRDALAAFHPGLRYRGRPLPPFKVSWLSEQRLRFALKTPEPGQVRTLCEQAGLTVRAVRRLRIGRVALAGLQPGQWRYLGEQERF</sequence>
<gene>
    <name evidence="12" type="ORF">FM069_18800</name>
</gene>
<proteinExistence type="predicted"/>
<dbReference type="InterPro" id="IPR036986">
    <property type="entry name" value="S4_RNA-bd_sf"/>
</dbReference>
<comment type="caution">
    <text evidence="12">The sequence shown here is derived from an EMBL/GenBank/DDBJ whole genome shotgun (WGS) entry which is preliminary data.</text>
</comment>
<dbReference type="InterPro" id="IPR050343">
    <property type="entry name" value="RsuA_PseudoU_synthase"/>
</dbReference>
<evidence type="ECO:0000256" key="5">
    <source>
        <dbReference type="ARBA" id="ARBA00041420"/>
    </source>
</evidence>
<evidence type="ECO:0000313" key="13">
    <source>
        <dbReference type="Proteomes" id="UP000315235"/>
    </source>
</evidence>
<dbReference type="GO" id="GO:0160138">
    <property type="term" value="F:23S rRNA pseudouridine(2604) synthase activity"/>
    <property type="evidence" value="ECO:0007669"/>
    <property type="project" value="UniProtKB-EC"/>
</dbReference>
<dbReference type="Gene3D" id="3.30.2350.10">
    <property type="entry name" value="Pseudouridine synthase"/>
    <property type="match status" value="1"/>
</dbReference>
<dbReference type="Proteomes" id="UP000315235">
    <property type="component" value="Unassembled WGS sequence"/>
</dbReference>
<dbReference type="Pfam" id="PF01479">
    <property type="entry name" value="S4"/>
    <property type="match status" value="1"/>
</dbReference>
<dbReference type="GO" id="GO:0006396">
    <property type="term" value="P:RNA processing"/>
    <property type="evidence" value="ECO:0007669"/>
    <property type="project" value="UniProtKB-ARBA"/>
</dbReference>
<dbReference type="PROSITE" id="PS50889">
    <property type="entry name" value="S4"/>
    <property type="match status" value="1"/>
</dbReference>
<comment type="catalytic activity">
    <reaction evidence="2">
        <text>uridine(2604) in 23S rRNA = pseudouridine(2604) in 23S rRNA</text>
        <dbReference type="Rhea" id="RHEA:38875"/>
        <dbReference type="Rhea" id="RHEA-COMP:10093"/>
        <dbReference type="Rhea" id="RHEA-COMP:10094"/>
        <dbReference type="ChEBI" id="CHEBI:65314"/>
        <dbReference type="ChEBI" id="CHEBI:65315"/>
        <dbReference type="EC" id="5.4.99.21"/>
    </reaction>
</comment>
<evidence type="ECO:0000256" key="6">
    <source>
        <dbReference type="ARBA" id="ARBA00041697"/>
    </source>
</evidence>
<evidence type="ECO:0000313" key="12">
    <source>
        <dbReference type="EMBL" id="TRX73224.1"/>
    </source>
</evidence>
<accession>A0A553GUN8</accession>
<dbReference type="PANTHER" id="PTHR47683:SF2">
    <property type="entry name" value="RNA-BINDING S4 DOMAIN-CONTAINING PROTEIN"/>
    <property type="match status" value="1"/>
</dbReference>
<dbReference type="PANTHER" id="PTHR47683">
    <property type="entry name" value="PSEUDOURIDINE SYNTHASE FAMILY PROTEIN-RELATED"/>
    <property type="match status" value="1"/>
</dbReference>
<dbReference type="AlphaFoldDB" id="A0A553GUN8"/>
<comment type="catalytic activity">
    <reaction evidence="1">
        <text>uridine(35) in tRNA(Tyr) = pseudouridine(35) in tRNA(Tyr)</text>
        <dbReference type="Rhea" id="RHEA:60556"/>
        <dbReference type="Rhea" id="RHEA-COMP:15607"/>
        <dbReference type="Rhea" id="RHEA-COMP:15608"/>
        <dbReference type="ChEBI" id="CHEBI:65314"/>
        <dbReference type="ChEBI" id="CHEBI:65315"/>
    </reaction>
</comment>
<evidence type="ECO:0000256" key="2">
    <source>
        <dbReference type="ARBA" id="ARBA00036535"/>
    </source>
</evidence>
<evidence type="ECO:0000256" key="9">
    <source>
        <dbReference type="ARBA" id="ARBA00043147"/>
    </source>
</evidence>
<evidence type="ECO:0000256" key="4">
    <source>
        <dbReference type="ARBA" id="ARBA00039989"/>
    </source>
</evidence>
<dbReference type="RefSeq" id="WP_143489909.1">
    <property type="nucleotide sequence ID" value="NZ_VJOY01000018.1"/>
</dbReference>
<evidence type="ECO:0000259" key="11">
    <source>
        <dbReference type="SMART" id="SM00363"/>
    </source>
</evidence>
<dbReference type="GO" id="GO:0003723">
    <property type="term" value="F:RNA binding"/>
    <property type="evidence" value="ECO:0007669"/>
    <property type="project" value="UniProtKB-KW"/>
</dbReference>
<dbReference type="CDD" id="cd00165">
    <property type="entry name" value="S4"/>
    <property type="match status" value="1"/>
</dbReference>
<dbReference type="EC" id="5.4.99.21" evidence="3"/>
<dbReference type="SUPFAM" id="SSF55120">
    <property type="entry name" value="Pseudouridine synthase"/>
    <property type="match status" value="1"/>
</dbReference>
<dbReference type="Gene3D" id="3.10.290.10">
    <property type="entry name" value="RNA-binding S4 domain"/>
    <property type="match status" value="1"/>
</dbReference>
<dbReference type="SUPFAM" id="SSF55174">
    <property type="entry name" value="Alpha-L RNA-binding motif"/>
    <property type="match status" value="1"/>
</dbReference>
<evidence type="ECO:0000256" key="1">
    <source>
        <dbReference type="ARBA" id="ARBA00036390"/>
    </source>
</evidence>
<dbReference type="GO" id="GO:0001522">
    <property type="term" value="P:pseudouridine synthesis"/>
    <property type="evidence" value="ECO:0007669"/>
    <property type="project" value="InterPro"/>
</dbReference>
<evidence type="ECO:0000256" key="7">
    <source>
        <dbReference type="ARBA" id="ARBA00042843"/>
    </source>
</evidence>
<reference evidence="12 13" key="1">
    <citation type="submission" date="2019-07" db="EMBL/GenBank/DDBJ databases">
        <title>Pseudomonas mangiferae sp. nov., isolated from bark of mango tree in Thailand.</title>
        <authorList>
            <person name="Srisuk N."/>
            <person name="Anurat P."/>
        </authorList>
    </citation>
    <scope>NUCLEOTIDE SEQUENCE [LARGE SCALE GENOMIC DNA]</scope>
    <source>
        <strain evidence="12 13">DMKU_BBB3-04</strain>
    </source>
</reference>
<dbReference type="InterPro" id="IPR002942">
    <property type="entry name" value="S4_RNA-bd"/>
</dbReference>
<keyword evidence="13" id="KW-1185">Reference proteome</keyword>
<protein>
    <recommendedName>
        <fullName evidence="4">Dual-specificity RNA pseudouridine synthase RluF</fullName>
        <ecNumber evidence="3">5.4.99.21</ecNumber>
    </recommendedName>
    <alternativeName>
        <fullName evidence="6">23S rRNA pseudouridine(2604) synthase</fullName>
    </alternativeName>
    <alternativeName>
        <fullName evidence="8">Ribosomal large subunit pseudouridine synthase F</fullName>
    </alternativeName>
    <alternativeName>
        <fullName evidence="7">rRNA pseudouridylate synthase F</fullName>
    </alternativeName>
    <alternativeName>
        <fullName evidence="9">rRNA-uridine isomerase F</fullName>
    </alternativeName>
    <alternativeName>
        <fullName evidence="5">tRNA(Tyr) pseudouridine(35) synthase</fullName>
    </alternativeName>
</protein>
<organism evidence="12 13">
    <name type="scientific">Pseudomonas mangiferae</name>
    <dbReference type="NCBI Taxonomy" id="2593654"/>
    <lineage>
        <taxon>Bacteria</taxon>
        <taxon>Pseudomonadati</taxon>
        <taxon>Pseudomonadota</taxon>
        <taxon>Gammaproteobacteria</taxon>
        <taxon>Pseudomonadales</taxon>
        <taxon>Pseudomonadaceae</taxon>
        <taxon>Pseudomonas</taxon>
    </lineage>
</organism>
<dbReference type="EMBL" id="VJOY01000018">
    <property type="protein sequence ID" value="TRX73224.1"/>
    <property type="molecule type" value="Genomic_DNA"/>
</dbReference>
<dbReference type="InterPro" id="IPR020103">
    <property type="entry name" value="PsdUridine_synth_cat_dom_sf"/>
</dbReference>
<evidence type="ECO:0000256" key="10">
    <source>
        <dbReference type="PROSITE-ProRule" id="PRU00182"/>
    </source>
</evidence>
<evidence type="ECO:0000256" key="3">
    <source>
        <dbReference type="ARBA" id="ARBA00038922"/>
    </source>
</evidence>